<dbReference type="Proteomes" id="UP000214646">
    <property type="component" value="Unassembled WGS sequence"/>
</dbReference>
<dbReference type="InterPro" id="IPR029056">
    <property type="entry name" value="Ribokinase-like"/>
</dbReference>
<dbReference type="Pfam" id="PF00294">
    <property type="entry name" value="PfkB"/>
    <property type="match status" value="1"/>
</dbReference>
<proteinExistence type="predicted"/>
<dbReference type="GO" id="GO:0005829">
    <property type="term" value="C:cytosol"/>
    <property type="evidence" value="ECO:0007669"/>
    <property type="project" value="TreeGrafter"/>
</dbReference>
<dbReference type="SUPFAM" id="SSF53613">
    <property type="entry name" value="Ribokinase-like"/>
    <property type="match status" value="1"/>
</dbReference>
<reference evidence="3" key="1">
    <citation type="submission" date="2017-06" db="EMBL/GenBank/DDBJ databases">
        <title>Genome analysis of Fimbriiglobus ruber SP5, the first member of the order Planctomycetales with confirmed chitinolytic capability.</title>
        <authorList>
            <person name="Ravin N.V."/>
            <person name="Rakitin A.L."/>
            <person name="Ivanova A.A."/>
            <person name="Beletsky A.V."/>
            <person name="Kulichevskaya I.S."/>
            <person name="Mardanov A.V."/>
            <person name="Dedysh S.N."/>
        </authorList>
    </citation>
    <scope>NUCLEOTIDE SEQUENCE [LARGE SCALE GENOMIC DNA]</scope>
    <source>
        <strain evidence="3">SP5</strain>
    </source>
</reference>
<evidence type="ECO:0000313" key="3">
    <source>
        <dbReference type="Proteomes" id="UP000214646"/>
    </source>
</evidence>
<dbReference type="InterPro" id="IPR011611">
    <property type="entry name" value="PfkB_dom"/>
</dbReference>
<keyword evidence="3" id="KW-1185">Reference proteome</keyword>
<dbReference type="Gene3D" id="3.40.1190.20">
    <property type="match status" value="1"/>
</dbReference>
<dbReference type="RefSeq" id="WP_088255020.1">
    <property type="nucleotide sequence ID" value="NZ_NIDE01000005.1"/>
</dbReference>
<evidence type="ECO:0000313" key="2">
    <source>
        <dbReference type="EMBL" id="OWK41768.1"/>
    </source>
</evidence>
<dbReference type="GO" id="GO:0033785">
    <property type="term" value="F:heptose 7-phosphate kinase activity"/>
    <property type="evidence" value="ECO:0007669"/>
    <property type="project" value="TreeGrafter"/>
</dbReference>
<dbReference type="AlphaFoldDB" id="A0A225DT90"/>
<dbReference type="EMBL" id="NIDE01000005">
    <property type="protein sequence ID" value="OWK41768.1"/>
    <property type="molecule type" value="Genomic_DNA"/>
</dbReference>
<gene>
    <name evidence="2" type="ORF">FRUB_03846</name>
</gene>
<comment type="caution">
    <text evidence="2">The sequence shown here is derived from an EMBL/GenBank/DDBJ whole genome shotgun (WGS) entry which is preliminary data.</text>
</comment>
<dbReference type="GO" id="GO:0033786">
    <property type="term" value="F:heptose-1-phosphate adenylyltransferase activity"/>
    <property type="evidence" value="ECO:0007669"/>
    <property type="project" value="TreeGrafter"/>
</dbReference>
<dbReference type="PANTHER" id="PTHR46969:SF1">
    <property type="entry name" value="BIFUNCTIONAL PROTEIN HLDE"/>
    <property type="match status" value="1"/>
</dbReference>
<feature type="domain" description="Carbohydrate kinase PfkB" evidence="1">
    <location>
        <begin position="33"/>
        <end position="336"/>
    </location>
</feature>
<name>A0A225DT90_9BACT</name>
<sequence>MLTTESIDQILTSIPARTIGLVGDLFLDRYLDIDAARNEPSVETGLIAYQVTRVRSYPGALGTVMNNLAALGVGRICPIAVIGDDGEGYELRQALSRMPALDQAGLVSAPDRRTPTYTKPMLEEAGRPPRELSRLDIKNRTPTPAALETAVIDHIERAWSQFDALIVLDQVSEVDCGVVTRRVRERIAELAARDPNKFVLADSREQIGKFRNVCVKPNADECKKAVSHPDTPDQDEEGLFTARCLELVRTGAVRAVFGTSGERGIYLARTTAPDGVEGRFVPAYPVSGPIDICGAGDSCSAGISCAMVAGQTYHDAAAFGNLVASITVQQIGTTGTASPAQVRQRWIDVGKFCS</sequence>
<evidence type="ECO:0000259" key="1">
    <source>
        <dbReference type="Pfam" id="PF00294"/>
    </source>
</evidence>
<dbReference type="OrthoDB" id="9775849at2"/>
<accession>A0A225DT90</accession>
<organism evidence="2 3">
    <name type="scientific">Fimbriiglobus ruber</name>
    <dbReference type="NCBI Taxonomy" id="1908690"/>
    <lineage>
        <taxon>Bacteria</taxon>
        <taxon>Pseudomonadati</taxon>
        <taxon>Planctomycetota</taxon>
        <taxon>Planctomycetia</taxon>
        <taxon>Gemmatales</taxon>
        <taxon>Gemmataceae</taxon>
        <taxon>Fimbriiglobus</taxon>
    </lineage>
</organism>
<dbReference type="PANTHER" id="PTHR46969">
    <property type="entry name" value="BIFUNCTIONAL PROTEIN HLDE"/>
    <property type="match status" value="1"/>
</dbReference>
<protein>
    <submittedName>
        <fullName evidence="2">ADP-heptose synthase</fullName>
    </submittedName>
</protein>